<feature type="non-terminal residue" evidence="1">
    <location>
        <position position="431"/>
    </location>
</feature>
<dbReference type="EMBL" id="CAJVCH010093545">
    <property type="protein sequence ID" value="CAG7722911.1"/>
    <property type="molecule type" value="Genomic_DNA"/>
</dbReference>
<evidence type="ECO:0000313" key="1">
    <source>
        <dbReference type="EMBL" id="CAG7722911.1"/>
    </source>
</evidence>
<dbReference type="AlphaFoldDB" id="A0A8J2P2A2"/>
<reference evidence="1" key="1">
    <citation type="submission" date="2021-06" db="EMBL/GenBank/DDBJ databases">
        <authorList>
            <person name="Hodson N. C."/>
            <person name="Mongue J. A."/>
            <person name="Jaron S. K."/>
        </authorList>
    </citation>
    <scope>NUCLEOTIDE SEQUENCE</scope>
</reference>
<gene>
    <name evidence="1" type="ORF">AFUS01_LOCUS12021</name>
</gene>
<accession>A0A8J2P2A2</accession>
<evidence type="ECO:0000313" key="2">
    <source>
        <dbReference type="Proteomes" id="UP000708208"/>
    </source>
</evidence>
<keyword evidence="2" id="KW-1185">Reference proteome</keyword>
<dbReference type="Proteomes" id="UP000708208">
    <property type="component" value="Unassembled WGS sequence"/>
</dbReference>
<sequence length="431" mass="50140">TFGLKLEGSGLPNLRVLRFPSLYSDCPFLDVNLLKQVPVSVIKELVQASPRLQHLYGTCSTESLEFLFPLKNTILNDLIFQPLVDPLDSVLKLALAEPKLKRLRFSTRIHADNSPRFDEMTGSQVDKVAQILTLLLQSSQDTLETFSADNLDLLLMAHKWNVPALRNVRELNLTQVISYIYDVEGYPTLCKFEWDRYFPNLNQVWVTDSYFITDDYIRDFYISPAIRQSLVNYSCGTVTKITIEATCYLREEEFDLTSLRVLFPNAKELVVDYNTRFYPIFAHIFTGWNDLERLIIKFRRLESIYFNIDDYFLGVSKEEVKFISRHIDQLDSLEIVPQYPCLLSFPKLTKLEVHLKHDGYLCNGYVKPRNSIFISQLTPKCVFHRLPNLDVQIHRRLCCEKDSCHLALNHLKPFVSVVNRKDSEFLRTSKD</sequence>
<comment type="caution">
    <text evidence="1">The sequence shown here is derived from an EMBL/GenBank/DDBJ whole genome shotgun (WGS) entry which is preliminary data.</text>
</comment>
<organism evidence="1 2">
    <name type="scientific">Allacma fusca</name>
    <dbReference type="NCBI Taxonomy" id="39272"/>
    <lineage>
        <taxon>Eukaryota</taxon>
        <taxon>Metazoa</taxon>
        <taxon>Ecdysozoa</taxon>
        <taxon>Arthropoda</taxon>
        <taxon>Hexapoda</taxon>
        <taxon>Collembola</taxon>
        <taxon>Symphypleona</taxon>
        <taxon>Sminthuridae</taxon>
        <taxon>Allacma</taxon>
    </lineage>
</organism>
<name>A0A8J2P2A2_9HEXA</name>
<proteinExistence type="predicted"/>
<protein>
    <submittedName>
        <fullName evidence="1">Uncharacterized protein</fullName>
    </submittedName>
</protein>